<organism evidence="2 3">
    <name type="scientific">Escallonia herrerae</name>
    <dbReference type="NCBI Taxonomy" id="1293975"/>
    <lineage>
        <taxon>Eukaryota</taxon>
        <taxon>Viridiplantae</taxon>
        <taxon>Streptophyta</taxon>
        <taxon>Embryophyta</taxon>
        <taxon>Tracheophyta</taxon>
        <taxon>Spermatophyta</taxon>
        <taxon>Magnoliopsida</taxon>
        <taxon>eudicotyledons</taxon>
        <taxon>Gunneridae</taxon>
        <taxon>Pentapetalae</taxon>
        <taxon>asterids</taxon>
        <taxon>campanulids</taxon>
        <taxon>Escalloniales</taxon>
        <taxon>Escalloniaceae</taxon>
        <taxon>Escallonia</taxon>
    </lineage>
</organism>
<dbReference type="Proteomes" id="UP001188597">
    <property type="component" value="Unassembled WGS sequence"/>
</dbReference>
<dbReference type="SUPFAM" id="SSF56672">
    <property type="entry name" value="DNA/RNA polymerases"/>
    <property type="match status" value="1"/>
</dbReference>
<dbReference type="InterPro" id="IPR041588">
    <property type="entry name" value="Integrase_H2C2"/>
</dbReference>
<dbReference type="InterPro" id="IPR043128">
    <property type="entry name" value="Rev_trsase/Diguanyl_cyclase"/>
</dbReference>
<dbReference type="PANTHER" id="PTHR37984:SF5">
    <property type="entry name" value="PROTEIN NYNRIN-LIKE"/>
    <property type="match status" value="1"/>
</dbReference>
<keyword evidence="3" id="KW-1185">Reference proteome</keyword>
<comment type="caution">
    <text evidence="2">The sequence shown here is derived from an EMBL/GenBank/DDBJ whole genome shotgun (WGS) entry which is preliminary data.</text>
</comment>
<evidence type="ECO:0000313" key="2">
    <source>
        <dbReference type="EMBL" id="KAK3008222.1"/>
    </source>
</evidence>
<proteinExistence type="predicted"/>
<dbReference type="InterPro" id="IPR043502">
    <property type="entry name" value="DNA/RNA_pol_sf"/>
</dbReference>
<feature type="domain" description="Integrase zinc-binding" evidence="1">
    <location>
        <begin position="167"/>
        <end position="221"/>
    </location>
</feature>
<dbReference type="EMBL" id="JAVXUP010001777">
    <property type="protein sequence ID" value="KAK3008222.1"/>
    <property type="molecule type" value="Genomic_DNA"/>
</dbReference>
<dbReference type="PANTHER" id="PTHR37984">
    <property type="entry name" value="PROTEIN CBG26694"/>
    <property type="match status" value="1"/>
</dbReference>
<evidence type="ECO:0000259" key="1">
    <source>
        <dbReference type="Pfam" id="PF17921"/>
    </source>
</evidence>
<protein>
    <recommendedName>
        <fullName evidence="1">Integrase zinc-binding domain-containing protein</fullName>
    </recommendedName>
</protein>
<dbReference type="AlphaFoldDB" id="A0AA89AMP8"/>
<gene>
    <name evidence="2" type="ORF">RJ639_015040</name>
</gene>
<accession>A0AA89AMP8</accession>
<reference evidence="2" key="1">
    <citation type="submission" date="2022-12" db="EMBL/GenBank/DDBJ databases">
        <title>Draft genome assemblies for two species of Escallonia (Escalloniales).</title>
        <authorList>
            <person name="Chanderbali A."/>
            <person name="Dervinis C."/>
            <person name="Anghel I."/>
            <person name="Soltis D."/>
            <person name="Soltis P."/>
            <person name="Zapata F."/>
        </authorList>
    </citation>
    <scope>NUCLEOTIDE SEQUENCE</scope>
    <source>
        <strain evidence="2">UCBG64.0493</strain>
        <tissue evidence="2">Leaf</tissue>
    </source>
</reference>
<dbReference type="Pfam" id="PF17921">
    <property type="entry name" value="Integrase_H2C2"/>
    <property type="match status" value="1"/>
</dbReference>
<dbReference type="InterPro" id="IPR050951">
    <property type="entry name" value="Retrovirus_Pol_polyprotein"/>
</dbReference>
<dbReference type="Gene3D" id="3.30.70.270">
    <property type="match status" value="1"/>
</dbReference>
<evidence type="ECO:0000313" key="3">
    <source>
        <dbReference type="Proteomes" id="UP001188597"/>
    </source>
</evidence>
<sequence>MEEHLEHLRKVLTQLREHELYVKLSKCTFALTKIKFLGHVIEQDNTTVSHFLSQLKLTSKQARWQELLAEFNLMLEYRAGSTNSIADALNRRAELDQLALIAMNAIVRADSRVAINIGKKIKKALTKDSVAQQLLKLVESDKTQLFCQEDGLLMTNGRRVHLPRVDDLRRTLIRECHDIFWAGYAGGERMLVLIQQGYYWPQMGDDMQEYVKICLTCQRDKV</sequence>
<dbReference type="Gene3D" id="1.10.340.70">
    <property type="match status" value="1"/>
</dbReference>
<name>A0AA89AMP8_9ASTE</name>